<dbReference type="PROSITE" id="PS50835">
    <property type="entry name" value="IG_LIKE"/>
    <property type="match status" value="2"/>
</dbReference>
<gene>
    <name evidence="3" type="ORF">RRG08_002329</name>
</gene>
<dbReference type="PANTHER" id="PTHR22576:SF37">
    <property type="entry name" value="MUCOSA-ASSOCIATED LYMPHOID TISSUE LYMPHOMA TRANSLOCATION PROTEIN 1"/>
    <property type="match status" value="1"/>
</dbReference>
<evidence type="ECO:0000259" key="2">
    <source>
        <dbReference type="PROSITE" id="PS50835"/>
    </source>
</evidence>
<feature type="domain" description="Ig-like" evidence="2">
    <location>
        <begin position="103"/>
        <end position="181"/>
    </location>
</feature>
<keyword evidence="4" id="KW-1185">Reference proteome</keyword>
<protein>
    <recommendedName>
        <fullName evidence="5">Mucosa-associated lymphoid tissue lymphoma translocation protein 1</fullName>
    </recommendedName>
</protein>
<evidence type="ECO:0008006" key="5">
    <source>
        <dbReference type="Google" id="ProtNLM"/>
    </source>
</evidence>
<organism evidence="3 4">
    <name type="scientific">Elysia crispata</name>
    <name type="common">lettuce slug</name>
    <dbReference type="NCBI Taxonomy" id="231223"/>
    <lineage>
        <taxon>Eukaryota</taxon>
        <taxon>Metazoa</taxon>
        <taxon>Spiralia</taxon>
        <taxon>Lophotrochozoa</taxon>
        <taxon>Mollusca</taxon>
        <taxon>Gastropoda</taxon>
        <taxon>Heterobranchia</taxon>
        <taxon>Euthyneura</taxon>
        <taxon>Panpulmonata</taxon>
        <taxon>Sacoglossa</taxon>
        <taxon>Placobranchoidea</taxon>
        <taxon>Plakobranchidae</taxon>
        <taxon>Elysia</taxon>
    </lineage>
</organism>
<dbReference type="GO" id="GO:0006508">
    <property type="term" value="P:proteolysis"/>
    <property type="evidence" value="ECO:0007669"/>
    <property type="project" value="InterPro"/>
</dbReference>
<dbReference type="AlphaFoldDB" id="A0AAE1DD62"/>
<dbReference type="SMART" id="SM00409">
    <property type="entry name" value="IG"/>
    <property type="match status" value="2"/>
</dbReference>
<dbReference type="InterPro" id="IPR036179">
    <property type="entry name" value="Ig-like_dom_sf"/>
</dbReference>
<dbReference type="SUPFAM" id="SSF52129">
    <property type="entry name" value="Caspase-like"/>
    <property type="match status" value="1"/>
</dbReference>
<dbReference type="InterPro" id="IPR013783">
    <property type="entry name" value="Ig-like_fold"/>
</dbReference>
<dbReference type="InterPro" id="IPR052039">
    <property type="entry name" value="Caspase-related_regulators"/>
</dbReference>
<dbReference type="Pfam" id="PF00656">
    <property type="entry name" value="Peptidase_C14"/>
    <property type="match status" value="1"/>
</dbReference>
<dbReference type="SMART" id="SM00408">
    <property type="entry name" value="IGc2"/>
    <property type="match status" value="2"/>
</dbReference>
<feature type="domain" description="Ig-like" evidence="2">
    <location>
        <begin position="192"/>
        <end position="280"/>
    </location>
</feature>
<sequence>MEIFDIGNKNLLELDSTRFLKVRDHLNISHTPDHGWRAFVACLDNEYKLTHEEVLRIGNAHSPSEALFIKLGSLGMTIDEFISYATRVEDAVLMNIFNVQIDPDFVDHPMSEVVCVEGSLLTLSVEVSGFPAPQCRWCKDEKWIPGASSRHLELYDLQQQDAGTYRCAVIQGTDISKLKFSNPSIVIIKPAPDIEVKQQPVNTPVTLGGNALLTCEVWGPRDMEFQWFRGATQLVDSPNIRGCNTTELSLFNIDKSMLGCYHCRISSGKQYVETKGAAVQISELLMYSARDYKATDKVVLLIGCADYRGDSMLKAPNNDVHTLANIFKSLNFKVVSLLDLTRKEIIAAVYEFRKLIGQGVYCVFYFCGHGFEVSGQLYLVPCDAPQGYSNIHCVSSDKIKNILLAKEPQLFCMILDVCRKPRDIFPAVLDAREPARRPNTIVIYGTSYGLKAYEGKTHGILVNHLKNFLSLPIAVETVFAKFRDAISRETKLIKGEKKQFPNVDTNLSDVGRSFADPIEYKGFTEEYNYRQQVWEEAHKIPSTKTIDVQCPGFTVQVRLDFEQEFSNKLNIYITVVDPGLAKVCTAWILGVPNSVREKAKINVAQKDEDSYCFRSYVALPNIHRLKSNLTIRVQVSCKNPDYVTEFLVDLGLPLISVLHLSEDQPDFARSRQPQEDDESILDETLSNKTQSLLL</sequence>
<comment type="caution">
    <text evidence="3">The sequence shown here is derived from an EMBL/GenBank/DDBJ whole genome shotgun (WGS) entry which is preliminary data.</text>
</comment>
<feature type="domain" description="Caspase family p20" evidence="1">
    <location>
        <begin position="295"/>
        <end position="372"/>
    </location>
</feature>
<dbReference type="PROSITE" id="PS50208">
    <property type="entry name" value="CASPASE_P20"/>
    <property type="match status" value="1"/>
</dbReference>
<proteinExistence type="predicted"/>
<dbReference type="InterPro" id="IPR011600">
    <property type="entry name" value="Pept_C14_caspase"/>
</dbReference>
<evidence type="ECO:0000259" key="1">
    <source>
        <dbReference type="PROSITE" id="PS50208"/>
    </source>
</evidence>
<dbReference type="InterPro" id="IPR003598">
    <property type="entry name" value="Ig_sub2"/>
</dbReference>
<dbReference type="Proteomes" id="UP001283361">
    <property type="component" value="Unassembled WGS sequence"/>
</dbReference>
<evidence type="ECO:0000313" key="3">
    <source>
        <dbReference type="EMBL" id="KAK3766097.1"/>
    </source>
</evidence>
<dbReference type="InterPro" id="IPR041077">
    <property type="entry name" value="MALT1_Ig"/>
</dbReference>
<dbReference type="Pfam" id="PF18703">
    <property type="entry name" value="MALT1_Ig"/>
    <property type="match status" value="1"/>
</dbReference>
<evidence type="ECO:0000313" key="4">
    <source>
        <dbReference type="Proteomes" id="UP001283361"/>
    </source>
</evidence>
<dbReference type="Gene3D" id="3.40.50.1460">
    <property type="match status" value="1"/>
</dbReference>
<dbReference type="InterPro" id="IPR029030">
    <property type="entry name" value="Caspase-like_dom_sf"/>
</dbReference>
<dbReference type="InterPro" id="IPR001309">
    <property type="entry name" value="Pept_C14_p20"/>
</dbReference>
<dbReference type="PANTHER" id="PTHR22576">
    <property type="entry name" value="MUCOSA ASSOCIATED LYMPHOID TISSUE LYMPHOMA TRANSLOCATION PROTEIN 1/PARACASPASE"/>
    <property type="match status" value="1"/>
</dbReference>
<dbReference type="SUPFAM" id="SSF48726">
    <property type="entry name" value="Immunoglobulin"/>
    <property type="match status" value="2"/>
</dbReference>
<dbReference type="InterPro" id="IPR033540">
    <property type="entry name" value="MALT1_IG-like_dom_sf"/>
</dbReference>
<dbReference type="Gene3D" id="2.60.40.3360">
    <property type="match status" value="1"/>
</dbReference>
<dbReference type="InterPro" id="IPR007110">
    <property type="entry name" value="Ig-like_dom"/>
</dbReference>
<name>A0AAE1DD62_9GAST</name>
<dbReference type="Pfam" id="PF13927">
    <property type="entry name" value="Ig_3"/>
    <property type="match status" value="2"/>
</dbReference>
<dbReference type="GO" id="GO:0004197">
    <property type="term" value="F:cysteine-type endopeptidase activity"/>
    <property type="evidence" value="ECO:0007669"/>
    <property type="project" value="InterPro"/>
</dbReference>
<dbReference type="EMBL" id="JAWDGP010004263">
    <property type="protein sequence ID" value="KAK3766097.1"/>
    <property type="molecule type" value="Genomic_DNA"/>
</dbReference>
<reference evidence="3" key="1">
    <citation type="journal article" date="2023" name="G3 (Bethesda)">
        <title>A reference genome for the long-term kleptoplast-retaining sea slug Elysia crispata morphotype clarki.</title>
        <authorList>
            <person name="Eastman K.E."/>
            <person name="Pendleton A.L."/>
            <person name="Shaikh M.A."/>
            <person name="Suttiyut T."/>
            <person name="Ogas R."/>
            <person name="Tomko P."/>
            <person name="Gavelis G."/>
            <person name="Widhalm J.R."/>
            <person name="Wisecaver J.H."/>
        </authorList>
    </citation>
    <scope>NUCLEOTIDE SEQUENCE</scope>
    <source>
        <strain evidence="3">ECLA1</strain>
    </source>
</reference>
<accession>A0AAE1DD62</accession>
<dbReference type="InterPro" id="IPR003599">
    <property type="entry name" value="Ig_sub"/>
</dbReference>
<dbReference type="Gene3D" id="2.60.40.10">
    <property type="entry name" value="Immunoglobulins"/>
    <property type="match status" value="2"/>
</dbReference>